<dbReference type="Pfam" id="PF07940">
    <property type="entry name" value="Hepar_II_III_C"/>
    <property type="match status" value="1"/>
</dbReference>
<gene>
    <name evidence="3" type="ORF">KCG34_15655</name>
</gene>
<dbReference type="GO" id="GO:0016829">
    <property type="term" value="F:lyase activity"/>
    <property type="evidence" value="ECO:0007669"/>
    <property type="project" value="InterPro"/>
</dbReference>
<dbReference type="Gene3D" id="1.50.10.100">
    <property type="entry name" value="Chondroitin AC/alginate lyase"/>
    <property type="match status" value="1"/>
</dbReference>
<sequence length="561" mass="60022">MAGERTRLWLPAVGRALAGQARAEWRATPMGQSGLSGPRPLGFAIQPHNARPATRERGEALLQGRFDLAGETLDLGPGGDPWNRPSPSLAFAERLHSFDWLVDLMAHGEAGAREALRLTLDWKRVFGRWNPFSWRADLAERRVFNLACAGRAMLAGASDFEIGQLSDSVARQARHLLRLKDEPPRAAERLNAAAVAGIALAGPAGEAIYIRALPRLDQALAKAVAPDGGHMTRSPEAGLELLLDLLALDDGLSQTGHAPLERATRAIDRLSGATRFFTLPDGRLGAFQGGESSTPARIAAALTHETPAAKAEPQRDAPFSGYQRLTSPGMSVLMDVGAPASGAWSLAACDQVGAIEVVCGRERLIANCGWSPRSHRPGPWRQTEAASTVTLGEAGPVAPLTGYLAEALGARLVGVAGQIACHRRENEAGIWVEVGNTGWLAATGLTHERRLFLDKALGELRGEDRFIPAEQAQAQSAAVAVRFHLPPDVSALVSRDQRSVLLRGPSSRGWWLRSDASEVSIEPSASFVEGVAYKASQIVLRGRLRTDRGGRVRWKLAAAEG</sequence>
<dbReference type="InterPro" id="IPR008929">
    <property type="entry name" value="Chondroitin_lyas"/>
</dbReference>
<evidence type="ECO:0000256" key="1">
    <source>
        <dbReference type="ARBA" id="ARBA00004196"/>
    </source>
</evidence>
<dbReference type="KEGG" id="caul:KCG34_15655"/>
<dbReference type="InterPro" id="IPR012480">
    <property type="entry name" value="Hepar_II_III_C"/>
</dbReference>
<feature type="domain" description="Heparinase II/III-like C-terminal" evidence="2">
    <location>
        <begin position="311"/>
        <end position="554"/>
    </location>
</feature>
<name>A0A975IUR4_9CAUL</name>
<evidence type="ECO:0000313" key="3">
    <source>
        <dbReference type="EMBL" id="QUD86521.1"/>
    </source>
</evidence>
<comment type="subcellular location">
    <subcellularLocation>
        <location evidence="1">Cell envelope</location>
    </subcellularLocation>
</comment>
<organism evidence="3 4">
    <name type="scientific">Phenylobacterium montanum</name>
    <dbReference type="NCBI Taxonomy" id="2823693"/>
    <lineage>
        <taxon>Bacteria</taxon>
        <taxon>Pseudomonadati</taxon>
        <taxon>Pseudomonadota</taxon>
        <taxon>Alphaproteobacteria</taxon>
        <taxon>Caulobacterales</taxon>
        <taxon>Caulobacteraceae</taxon>
        <taxon>Phenylobacterium</taxon>
    </lineage>
</organism>
<reference evidence="3" key="1">
    <citation type="submission" date="2021-04" db="EMBL/GenBank/DDBJ databases">
        <title>The complete genome sequence of Caulobacter sp. S6.</title>
        <authorList>
            <person name="Tang Y."/>
            <person name="Ouyang W."/>
            <person name="Liu Q."/>
            <person name="Huang B."/>
            <person name="Guo Z."/>
            <person name="Lei P."/>
        </authorList>
    </citation>
    <scope>NUCLEOTIDE SEQUENCE</scope>
    <source>
        <strain evidence="3">S6</strain>
    </source>
</reference>
<evidence type="ECO:0000259" key="2">
    <source>
        <dbReference type="Pfam" id="PF07940"/>
    </source>
</evidence>
<accession>A0A975IUR4</accession>
<protein>
    <submittedName>
        <fullName evidence="3">Heparinase II/III family protein</fullName>
    </submittedName>
</protein>
<proteinExistence type="predicted"/>
<dbReference type="GO" id="GO:0030313">
    <property type="term" value="C:cell envelope"/>
    <property type="evidence" value="ECO:0007669"/>
    <property type="project" value="UniProtKB-SubCell"/>
</dbReference>
<dbReference type="RefSeq" id="WP_211936573.1">
    <property type="nucleotide sequence ID" value="NZ_CP073078.1"/>
</dbReference>
<dbReference type="AlphaFoldDB" id="A0A975IUR4"/>
<evidence type="ECO:0000313" key="4">
    <source>
        <dbReference type="Proteomes" id="UP000676409"/>
    </source>
</evidence>
<dbReference type="Proteomes" id="UP000676409">
    <property type="component" value="Chromosome"/>
</dbReference>
<dbReference type="Gene3D" id="2.70.98.70">
    <property type="match status" value="1"/>
</dbReference>
<keyword evidence="4" id="KW-1185">Reference proteome</keyword>
<dbReference type="EMBL" id="CP073078">
    <property type="protein sequence ID" value="QUD86521.1"/>
    <property type="molecule type" value="Genomic_DNA"/>
</dbReference>